<evidence type="ECO:0000256" key="4">
    <source>
        <dbReference type="ARBA" id="ARBA00022792"/>
    </source>
</evidence>
<dbReference type="GO" id="GO:0030150">
    <property type="term" value="P:protein import into mitochondrial matrix"/>
    <property type="evidence" value="ECO:0007669"/>
    <property type="project" value="InterPro"/>
</dbReference>
<evidence type="ECO:0000313" key="9">
    <source>
        <dbReference type="EMBL" id="GJQ08643.1"/>
    </source>
</evidence>
<keyword evidence="7" id="KW-0496">Mitochondrion</keyword>
<evidence type="ECO:0000256" key="1">
    <source>
        <dbReference type="ARBA" id="ARBA00004637"/>
    </source>
</evidence>
<evidence type="ECO:0000313" key="11">
    <source>
        <dbReference type="Proteomes" id="UP001061958"/>
    </source>
</evidence>
<evidence type="ECO:0000256" key="6">
    <source>
        <dbReference type="ARBA" id="ARBA00023010"/>
    </source>
</evidence>
<name>A0A9C7PQ60_9RHOD</name>
<evidence type="ECO:0000256" key="3">
    <source>
        <dbReference type="ARBA" id="ARBA00022448"/>
    </source>
</evidence>
<dbReference type="Gene3D" id="1.10.287.110">
    <property type="entry name" value="DnaJ domain"/>
    <property type="match status" value="1"/>
</dbReference>
<proteinExistence type="inferred from homology"/>
<evidence type="ECO:0000256" key="7">
    <source>
        <dbReference type="ARBA" id="ARBA00023128"/>
    </source>
</evidence>
<evidence type="ECO:0000313" key="10">
    <source>
        <dbReference type="EMBL" id="GJQ09690.1"/>
    </source>
</evidence>
<dbReference type="InterPro" id="IPR036869">
    <property type="entry name" value="J_dom_sf"/>
</dbReference>
<protein>
    <recommendedName>
        <fullName evidence="12">Mitochondrial import inner membrane translocase subunit tim16</fullName>
    </recommendedName>
</protein>
<dbReference type="GO" id="GO:0005744">
    <property type="term" value="C:TIM23 mitochondrial import inner membrane translocase complex"/>
    <property type="evidence" value="ECO:0007669"/>
    <property type="project" value="InterPro"/>
</dbReference>
<dbReference type="Pfam" id="PF03656">
    <property type="entry name" value="Pam16"/>
    <property type="match status" value="1"/>
</dbReference>
<dbReference type="InterPro" id="IPR005341">
    <property type="entry name" value="Tim16"/>
</dbReference>
<comment type="caution">
    <text evidence="9">The sequence shown here is derived from an EMBL/GenBank/DDBJ whole genome shotgun (WGS) entry which is preliminary data.</text>
</comment>
<reference evidence="9" key="2">
    <citation type="submission" date="2022-01" db="EMBL/GenBank/DDBJ databases">
        <authorList>
            <person name="Hirooka S."/>
            <person name="Miyagishima S.Y."/>
        </authorList>
    </citation>
    <scope>NUCLEOTIDE SEQUENCE</scope>
    <source>
        <strain evidence="9">NBRC 102759</strain>
    </source>
</reference>
<reference evidence="9" key="1">
    <citation type="journal article" date="2022" name="Proc. Natl. Acad. Sci. U.S.A.">
        <title>Life cycle and functional genomics of the unicellular red alga Galdieria for elucidating algal and plant evolution and industrial use.</title>
        <authorList>
            <person name="Hirooka S."/>
            <person name="Itabashi T."/>
            <person name="Ichinose T.M."/>
            <person name="Onuma R."/>
            <person name="Fujiwara T."/>
            <person name="Yamashita S."/>
            <person name="Jong L.W."/>
            <person name="Tomita R."/>
            <person name="Iwane A.H."/>
            <person name="Miyagishima S.Y."/>
        </authorList>
    </citation>
    <scope>NUCLEOTIDE SEQUENCE</scope>
    <source>
        <strain evidence="9">NBRC 102759</strain>
    </source>
</reference>
<dbReference type="PANTHER" id="PTHR12388:SF0">
    <property type="entry name" value="MITOCHONDRIAL IMPORT INNER MEMBRANE TRANSLOCASE SUBUNIT TIM16"/>
    <property type="match status" value="1"/>
</dbReference>
<keyword evidence="3" id="KW-0813">Transport</keyword>
<evidence type="ECO:0000256" key="2">
    <source>
        <dbReference type="ARBA" id="ARBA00008817"/>
    </source>
</evidence>
<dbReference type="EMBL" id="BQMJ01000010">
    <property type="protein sequence ID" value="GJQ09690.1"/>
    <property type="molecule type" value="Genomic_DNA"/>
</dbReference>
<keyword evidence="8" id="KW-0472">Membrane</keyword>
<keyword evidence="5" id="KW-0653">Protein transport</keyword>
<dbReference type="PANTHER" id="PTHR12388">
    <property type="entry name" value="MITOCHONDRIA ASSOCIATED GRANULOCYTE MACROPHAGE CSF SIGNALING MOLECULE"/>
    <property type="match status" value="1"/>
</dbReference>
<keyword evidence="6" id="KW-0811">Translocation</keyword>
<comment type="subcellular location">
    <subcellularLocation>
        <location evidence="1">Mitochondrion inner membrane</location>
        <topology evidence="1">Peripheral membrane protein</topology>
    </subcellularLocation>
</comment>
<evidence type="ECO:0000256" key="5">
    <source>
        <dbReference type="ARBA" id="ARBA00022927"/>
    </source>
</evidence>
<dbReference type="EMBL" id="BQMJ01000003">
    <property type="protein sequence ID" value="GJQ08643.1"/>
    <property type="molecule type" value="Genomic_DNA"/>
</dbReference>
<sequence>MSTRKIATWWFSNKEYLAKALKEIVDQAFSPAPGAASVTRTRKRMTLDEASDLFGVRKDASLKEIVERSDQLYKLNDPSKGGSKYLQAKVLSARLVLEDEARKRGETLPEERNNTQYHSS</sequence>
<evidence type="ECO:0000256" key="8">
    <source>
        <dbReference type="ARBA" id="ARBA00023136"/>
    </source>
</evidence>
<comment type="similarity">
    <text evidence="2">Belongs to the TIM16/PAM16 family.</text>
</comment>
<keyword evidence="4" id="KW-0999">Mitochondrion inner membrane</keyword>
<dbReference type="AlphaFoldDB" id="A0A9C7PQ60"/>
<gene>
    <name evidence="10" type="ORF">GpartN1_g1481.t1</name>
    <name evidence="9" type="ORF">GpartN1_g434.t1</name>
</gene>
<evidence type="ECO:0008006" key="12">
    <source>
        <dbReference type="Google" id="ProtNLM"/>
    </source>
</evidence>
<dbReference type="OrthoDB" id="10262892at2759"/>
<accession>A0A9C7PQ60</accession>
<keyword evidence="11" id="KW-1185">Reference proteome</keyword>
<dbReference type="Proteomes" id="UP001061958">
    <property type="component" value="Unassembled WGS sequence"/>
</dbReference>
<organism evidence="9 11">
    <name type="scientific">Galdieria partita</name>
    <dbReference type="NCBI Taxonomy" id="83374"/>
    <lineage>
        <taxon>Eukaryota</taxon>
        <taxon>Rhodophyta</taxon>
        <taxon>Bangiophyceae</taxon>
        <taxon>Galdieriales</taxon>
        <taxon>Galdieriaceae</taxon>
        <taxon>Galdieria</taxon>
    </lineage>
</organism>